<keyword evidence="9 12" id="KW-1133">Transmembrane helix</keyword>
<dbReference type="PANTHER" id="PTHR39188:SF3">
    <property type="entry name" value="STAGE IV SPORULATION PROTEIN FB"/>
    <property type="match status" value="1"/>
</dbReference>
<proteinExistence type="inferred from homology"/>
<keyword evidence="5 12" id="KW-0812">Transmembrane</keyword>
<evidence type="ECO:0000256" key="12">
    <source>
        <dbReference type="SAM" id="Phobius"/>
    </source>
</evidence>
<evidence type="ECO:0000256" key="2">
    <source>
        <dbReference type="ARBA" id="ARBA00004141"/>
    </source>
</evidence>
<evidence type="ECO:0000256" key="5">
    <source>
        <dbReference type="ARBA" id="ARBA00022692"/>
    </source>
</evidence>
<evidence type="ECO:0000256" key="8">
    <source>
        <dbReference type="ARBA" id="ARBA00022833"/>
    </source>
</evidence>
<feature type="transmembrane region" description="Helical" evidence="12">
    <location>
        <begin position="178"/>
        <end position="195"/>
    </location>
</feature>
<dbReference type="EMBL" id="FOOG01000001">
    <property type="protein sequence ID" value="SFF52418.1"/>
    <property type="molecule type" value="Genomic_DNA"/>
</dbReference>
<evidence type="ECO:0000256" key="11">
    <source>
        <dbReference type="ARBA" id="ARBA00023136"/>
    </source>
</evidence>
<dbReference type="Pfam" id="PF02163">
    <property type="entry name" value="Peptidase_M50"/>
    <property type="match status" value="2"/>
</dbReference>
<comment type="cofactor">
    <cofactor evidence="1">
        <name>Zn(2+)</name>
        <dbReference type="ChEBI" id="CHEBI:29105"/>
    </cofactor>
</comment>
<keyword evidence="6" id="KW-0479">Metal-binding</keyword>
<feature type="domain" description="Peptidase M50" evidence="13">
    <location>
        <begin position="107"/>
        <end position="148"/>
    </location>
</feature>
<comment type="subcellular location">
    <subcellularLocation>
        <location evidence="2">Membrane</location>
        <topology evidence="2">Multi-pass membrane protein</topology>
    </subcellularLocation>
</comment>
<gene>
    <name evidence="14" type="ORF">SAMN05216353_10114</name>
</gene>
<evidence type="ECO:0000313" key="15">
    <source>
        <dbReference type="Proteomes" id="UP000198897"/>
    </source>
</evidence>
<dbReference type="GO" id="GO:0016020">
    <property type="term" value="C:membrane"/>
    <property type="evidence" value="ECO:0007669"/>
    <property type="project" value="UniProtKB-SubCell"/>
</dbReference>
<evidence type="ECO:0000256" key="3">
    <source>
        <dbReference type="ARBA" id="ARBA00007931"/>
    </source>
</evidence>
<dbReference type="InterPro" id="IPR008915">
    <property type="entry name" value="Peptidase_M50"/>
</dbReference>
<evidence type="ECO:0000256" key="6">
    <source>
        <dbReference type="ARBA" id="ARBA00022723"/>
    </source>
</evidence>
<feature type="transmembrane region" description="Helical" evidence="12">
    <location>
        <begin position="112"/>
        <end position="132"/>
    </location>
</feature>
<keyword evidence="8" id="KW-0862">Zinc</keyword>
<keyword evidence="4" id="KW-0645">Protease</keyword>
<keyword evidence="15" id="KW-1185">Reference proteome</keyword>
<evidence type="ECO:0000256" key="4">
    <source>
        <dbReference type="ARBA" id="ARBA00022670"/>
    </source>
</evidence>
<dbReference type="PANTHER" id="PTHR39188">
    <property type="entry name" value="MEMBRANE-ASSOCIATED ZINC METALLOPROTEASE M50B"/>
    <property type="match status" value="1"/>
</dbReference>
<comment type="similarity">
    <text evidence="3">Belongs to the peptidase M50B family.</text>
</comment>
<evidence type="ECO:0000256" key="1">
    <source>
        <dbReference type="ARBA" id="ARBA00001947"/>
    </source>
</evidence>
<keyword evidence="11 12" id="KW-0472">Membrane</keyword>
<evidence type="ECO:0000313" key="14">
    <source>
        <dbReference type="EMBL" id="SFF52418.1"/>
    </source>
</evidence>
<reference evidence="15" key="1">
    <citation type="submission" date="2016-10" db="EMBL/GenBank/DDBJ databases">
        <authorList>
            <person name="Varghese N."/>
            <person name="Submissions S."/>
        </authorList>
    </citation>
    <scope>NUCLEOTIDE SEQUENCE [LARGE SCALE GENOMIC DNA]</scope>
    <source>
        <strain evidence="15">FP5</strain>
    </source>
</reference>
<evidence type="ECO:0000256" key="7">
    <source>
        <dbReference type="ARBA" id="ARBA00022801"/>
    </source>
</evidence>
<dbReference type="AlphaFoldDB" id="A0A1I2JE89"/>
<evidence type="ECO:0000259" key="13">
    <source>
        <dbReference type="Pfam" id="PF02163"/>
    </source>
</evidence>
<dbReference type="GO" id="GO:0006508">
    <property type="term" value="P:proteolysis"/>
    <property type="evidence" value="ECO:0007669"/>
    <property type="project" value="UniProtKB-KW"/>
</dbReference>
<dbReference type="GO" id="GO:0046872">
    <property type="term" value="F:metal ion binding"/>
    <property type="evidence" value="ECO:0007669"/>
    <property type="project" value="UniProtKB-KW"/>
</dbReference>
<accession>A0A1I2JE89</accession>
<dbReference type="OrthoDB" id="166377at2"/>
<name>A0A1I2JE89_9BACI</name>
<dbReference type="RefSeq" id="WP_089748934.1">
    <property type="nucleotide sequence ID" value="NZ_FOOG01000001.1"/>
</dbReference>
<protein>
    <submittedName>
        <fullName evidence="14">Sporulation factor SpoIVFB. Metallo peptidase. MEROPS family M50B</fullName>
    </submittedName>
</protein>
<dbReference type="GO" id="GO:0008237">
    <property type="term" value="F:metallopeptidase activity"/>
    <property type="evidence" value="ECO:0007669"/>
    <property type="project" value="UniProtKB-KW"/>
</dbReference>
<sequence>MKVLNLLPSIHIHPLFFLLAISAFLTGAIYEFVILFSIVMIHELGHFFTAKHFGWRVTKIEFWLFGGAVVSEEHNTRPFREQVSVILAGPLQHIWIFAVLTILQVTMGPHPLLSVAGFYNGVIFLFNLLPIWPLDGGKIIFYMMNQAASFRRSLMLTLFFSFLAILLIGSWLTLDERWTFAGILLAAFLIVENVLEWRRRTYTQMRYLMHCALEDRRHLRPIYINVPKEMLVRDALKNIRSNRNHLYVLKDSPLFYIVDEQECLQAYFEKKDSDLRLRDLPKIAL</sequence>
<feature type="transmembrane region" description="Helical" evidence="12">
    <location>
        <begin position="12"/>
        <end position="41"/>
    </location>
</feature>
<feature type="domain" description="Peptidase M50" evidence="13">
    <location>
        <begin position="32"/>
        <end position="106"/>
    </location>
</feature>
<feature type="transmembrane region" description="Helical" evidence="12">
    <location>
        <begin position="153"/>
        <end position="172"/>
    </location>
</feature>
<dbReference type="Proteomes" id="UP000198897">
    <property type="component" value="Unassembled WGS sequence"/>
</dbReference>
<feature type="transmembrane region" description="Helical" evidence="12">
    <location>
        <begin position="83"/>
        <end position="106"/>
    </location>
</feature>
<evidence type="ECO:0000256" key="10">
    <source>
        <dbReference type="ARBA" id="ARBA00023049"/>
    </source>
</evidence>
<keyword evidence="10" id="KW-0482">Metalloprotease</keyword>
<evidence type="ECO:0000256" key="9">
    <source>
        <dbReference type="ARBA" id="ARBA00022989"/>
    </source>
</evidence>
<keyword evidence="7" id="KW-0378">Hydrolase</keyword>
<organism evidence="14 15">
    <name type="scientific">Halobacillus alkaliphilus</name>
    <dbReference type="NCBI Taxonomy" id="396056"/>
    <lineage>
        <taxon>Bacteria</taxon>
        <taxon>Bacillati</taxon>
        <taxon>Bacillota</taxon>
        <taxon>Bacilli</taxon>
        <taxon>Bacillales</taxon>
        <taxon>Bacillaceae</taxon>
        <taxon>Halobacillus</taxon>
    </lineage>
</organism>